<sequence>MRALNVFNLDTNVDLWLARVKFDPNGQVNRSTPLNRNVSSNNRGTTNNVIDEVEEQKLNYVYILIGNEKVEYLIDTGRHKGFFTTANGQPLEVMDKGKTLKIDMNEVESDVLVANDLQHECLVGLDFIRKVEGTKTKIKEEAVLRRRG</sequence>
<evidence type="ECO:0000313" key="2">
    <source>
        <dbReference type="Proteomes" id="UP000663879"/>
    </source>
</evidence>
<dbReference type="Proteomes" id="UP000663879">
    <property type="component" value="Unassembled WGS sequence"/>
</dbReference>
<protein>
    <submittedName>
        <fullName evidence="1">Uncharacterized protein</fullName>
    </submittedName>
</protein>
<dbReference type="AlphaFoldDB" id="A0A814NF95"/>
<evidence type="ECO:0000313" key="1">
    <source>
        <dbReference type="EMBL" id="CAF1092784.1"/>
    </source>
</evidence>
<accession>A0A814NF95</accession>
<comment type="caution">
    <text evidence="1">The sequence shown here is derived from an EMBL/GenBank/DDBJ whole genome shotgun (WGS) entry which is preliminary data.</text>
</comment>
<gene>
    <name evidence="1" type="ORF">OXX778_LOCUS20754</name>
</gene>
<proteinExistence type="predicted"/>
<reference evidence="1" key="1">
    <citation type="submission" date="2021-02" db="EMBL/GenBank/DDBJ databases">
        <authorList>
            <person name="Nowell W R."/>
        </authorList>
    </citation>
    <scope>NUCLEOTIDE SEQUENCE</scope>
    <source>
        <strain evidence="1">Ploen Becks lab</strain>
    </source>
</reference>
<keyword evidence="2" id="KW-1185">Reference proteome</keyword>
<organism evidence="1 2">
    <name type="scientific">Brachionus calyciflorus</name>
    <dbReference type="NCBI Taxonomy" id="104777"/>
    <lineage>
        <taxon>Eukaryota</taxon>
        <taxon>Metazoa</taxon>
        <taxon>Spiralia</taxon>
        <taxon>Gnathifera</taxon>
        <taxon>Rotifera</taxon>
        <taxon>Eurotatoria</taxon>
        <taxon>Monogononta</taxon>
        <taxon>Pseudotrocha</taxon>
        <taxon>Ploima</taxon>
        <taxon>Brachionidae</taxon>
        <taxon>Brachionus</taxon>
    </lineage>
</organism>
<dbReference type="EMBL" id="CAJNOC010007141">
    <property type="protein sequence ID" value="CAF1092784.1"/>
    <property type="molecule type" value="Genomic_DNA"/>
</dbReference>
<name>A0A814NF95_9BILA</name>